<reference evidence="9" key="3">
    <citation type="submission" date="2024-03" db="EMBL/GenBank/DDBJ databases">
        <title>The Genome Sequence of Enterococcus sp. DIV0242b.</title>
        <authorList>
            <consortium name="The Broad Institute Genomics Platform"/>
            <consortium name="The Broad Institute Microbial Omics Core"/>
            <consortium name="The Broad Institute Genomic Center for Infectious Diseases"/>
            <person name="Earl A."/>
            <person name="Manson A."/>
            <person name="Gilmore M."/>
            <person name="Schwartman J."/>
            <person name="Shea T."/>
            <person name="Abouelleil A."/>
            <person name="Cao P."/>
            <person name="Chapman S."/>
            <person name="Cusick C."/>
            <person name="Young S."/>
            <person name="Neafsey D."/>
            <person name="Nusbaum C."/>
            <person name="Birren B."/>
        </authorList>
    </citation>
    <scope>NUCLEOTIDE SEQUENCE</scope>
    <source>
        <strain evidence="9">9E7_DIV0242</strain>
    </source>
</reference>
<evidence type="ECO:0000256" key="1">
    <source>
        <dbReference type="ARBA" id="ARBA00004651"/>
    </source>
</evidence>
<evidence type="ECO:0000256" key="5">
    <source>
        <dbReference type="ARBA" id="ARBA00022989"/>
    </source>
</evidence>
<dbReference type="Proteomes" id="UP000195141">
    <property type="component" value="Chromosome"/>
</dbReference>
<keyword evidence="5 7" id="KW-1133">Transmembrane helix</keyword>
<feature type="transmembrane region" description="Helical" evidence="7">
    <location>
        <begin position="292"/>
        <end position="309"/>
    </location>
</feature>
<keyword evidence="3" id="KW-1003">Cell membrane</keyword>
<keyword evidence="2" id="KW-0813">Transport</keyword>
<comment type="subcellular location">
    <subcellularLocation>
        <location evidence="1">Cell membrane</location>
        <topology evidence="1">Multi-pass membrane protein</topology>
    </subcellularLocation>
</comment>
<keyword evidence="10" id="KW-1185">Reference proteome</keyword>
<evidence type="ECO:0000313" key="9">
    <source>
        <dbReference type="EMBL" id="WYJ88449.1"/>
    </source>
</evidence>
<proteinExistence type="predicted"/>
<feature type="transmembrane region" description="Helical" evidence="7">
    <location>
        <begin position="315"/>
        <end position="340"/>
    </location>
</feature>
<evidence type="ECO:0000256" key="3">
    <source>
        <dbReference type="ARBA" id="ARBA00022475"/>
    </source>
</evidence>
<name>A0A242KBF1_9ENTE</name>
<dbReference type="PANTHER" id="PTHR43266">
    <property type="entry name" value="MACROLIDE-EFFLUX PROTEIN"/>
    <property type="match status" value="1"/>
</dbReference>
<organism evidence="8">
    <name type="scientific">Candidatus Enterococcus clewellii</name>
    <dbReference type="NCBI Taxonomy" id="1834193"/>
    <lineage>
        <taxon>Bacteria</taxon>
        <taxon>Bacillati</taxon>
        <taxon>Bacillota</taxon>
        <taxon>Bacilli</taxon>
        <taxon>Lactobacillales</taxon>
        <taxon>Enterococcaceae</taxon>
        <taxon>Enterococcus</taxon>
    </lineage>
</organism>
<dbReference type="RefSeq" id="WP_086347392.1">
    <property type="nucleotide sequence ID" value="NZ_CP147247.1"/>
</dbReference>
<evidence type="ECO:0000256" key="4">
    <source>
        <dbReference type="ARBA" id="ARBA00022692"/>
    </source>
</evidence>
<reference evidence="9" key="2">
    <citation type="submission" date="2017-05" db="EMBL/GenBank/DDBJ databases">
        <authorList>
            <consortium name="The Broad Institute Genomics Platform"/>
            <consortium name="The Broad Institute Genomic Center for Infectious Diseases"/>
            <person name="Earl A."/>
            <person name="Manson A."/>
            <person name="Schwartman J."/>
            <person name="Gilmore M."/>
            <person name="Abouelleil A."/>
            <person name="Cao P."/>
            <person name="Chapman S."/>
            <person name="Cusick C."/>
            <person name="Shea T."/>
            <person name="Young S."/>
            <person name="Neafsey D."/>
            <person name="Nusbaum C."/>
            <person name="Birren B."/>
        </authorList>
    </citation>
    <scope>NUCLEOTIDE SEQUENCE</scope>
    <source>
        <strain evidence="9">9E7_DIV0242</strain>
    </source>
</reference>
<feature type="transmembrane region" description="Helical" evidence="7">
    <location>
        <begin position="49"/>
        <end position="68"/>
    </location>
</feature>
<accession>A0A242KBF1</accession>
<feature type="transmembrane region" description="Helical" evidence="7">
    <location>
        <begin position="378"/>
        <end position="400"/>
    </location>
</feature>
<dbReference type="EMBL" id="NGMM01000001">
    <property type="protein sequence ID" value="OTP18399.1"/>
    <property type="molecule type" value="Genomic_DNA"/>
</dbReference>
<reference evidence="8" key="1">
    <citation type="submission" date="2017-05" db="EMBL/GenBank/DDBJ databases">
        <title>The Genome Sequence of Enterococcus sp. 9E7_DIV0242.</title>
        <authorList>
            <consortium name="The Broad Institute Genomics Platform"/>
            <consortium name="The Broad Institute Genomic Center for Infectious Diseases"/>
            <person name="Earl A."/>
            <person name="Manson A."/>
            <person name="Schwartman J."/>
            <person name="Gilmore M."/>
            <person name="Abouelleil A."/>
            <person name="Cao P."/>
            <person name="Chapman S."/>
            <person name="Cusick C."/>
            <person name="Shea T."/>
            <person name="Young S."/>
            <person name="Neafsey D."/>
            <person name="Nusbaum C."/>
            <person name="Birren B."/>
        </authorList>
    </citation>
    <scope>NUCLEOTIDE SEQUENCE [LARGE SCALE GENOMIC DNA]</scope>
    <source>
        <strain evidence="8">9E7_DIV0242</strain>
    </source>
</reference>
<feature type="transmembrane region" description="Helical" evidence="7">
    <location>
        <begin position="15"/>
        <end position="37"/>
    </location>
</feature>
<feature type="transmembrane region" description="Helical" evidence="7">
    <location>
        <begin position="261"/>
        <end position="285"/>
    </location>
</feature>
<dbReference type="OrthoDB" id="9775268at2"/>
<dbReference type="Pfam" id="PF07690">
    <property type="entry name" value="MFS_1"/>
    <property type="match status" value="1"/>
</dbReference>
<feature type="transmembrane region" description="Helical" evidence="7">
    <location>
        <begin position="229"/>
        <end position="249"/>
    </location>
</feature>
<feature type="transmembrane region" description="Helical" evidence="7">
    <location>
        <begin position="164"/>
        <end position="194"/>
    </location>
</feature>
<protein>
    <submittedName>
        <fullName evidence="9">MFS transporter, DHA3 family, macrolide efflux protein</fullName>
    </submittedName>
</protein>
<evidence type="ECO:0000313" key="8">
    <source>
        <dbReference type="EMBL" id="OTP18399.1"/>
    </source>
</evidence>
<feature type="transmembrane region" description="Helical" evidence="7">
    <location>
        <begin position="80"/>
        <end position="101"/>
    </location>
</feature>
<evidence type="ECO:0000256" key="6">
    <source>
        <dbReference type="ARBA" id="ARBA00023136"/>
    </source>
</evidence>
<evidence type="ECO:0000256" key="2">
    <source>
        <dbReference type="ARBA" id="ARBA00022448"/>
    </source>
</evidence>
<feature type="transmembrane region" description="Helical" evidence="7">
    <location>
        <begin position="352"/>
        <end position="372"/>
    </location>
</feature>
<dbReference type="PANTHER" id="PTHR43266:SF10">
    <property type="entry name" value="BACILYSIN EXPORTER BACE-RELATED"/>
    <property type="match status" value="1"/>
</dbReference>
<keyword evidence="6 7" id="KW-0472">Membrane</keyword>
<dbReference type="CDD" id="cd06173">
    <property type="entry name" value="MFS_MefA_like"/>
    <property type="match status" value="1"/>
</dbReference>
<dbReference type="EMBL" id="CP147247">
    <property type="protein sequence ID" value="WYJ88449.1"/>
    <property type="molecule type" value="Genomic_DNA"/>
</dbReference>
<dbReference type="GO" id="GO:0005886">
    <property type="term" value="C:plasma membrane"/>
    <property type="evidence" value="ECO:0007669"/>
    <property type="project" value="UniProtKB-SubCell"/>
</dbReference>
<gene>
    <name evidence="9" type="ORF">A5888_000168</name>
    <name evidence="8" type="ORF">A5888_000213</name>
</gene>
<dbReference type="SUPFAM" id="SSF103473">
    <property type="entry name" value="MFS general substrate transporter"/>
    <property type="match status" value="1"/>
</dbReference>
<dbReference type="InterPro" id="IPR011701">
    <property type="entry name" value="MFS"/>
</dbReference>
<evidence type="ECO:0000256" key="7">
    <source>
        <dbReference type="SAM" id="Phobius"/>
    </source>
</evidence>
<sequence>MSKASYSEKNWKKNVACLLTSQAISMIGTMLVQYAIIWHVTLSTKSGTMIGLMSCIGLLPMVLVMPFAGAFADRYNRKRIAIISDSCIAVASLAMAILLFVNASMEDNIFLLLGVTFIRSVGQGFQTPTISSILPQITPKEHLVRVNGIDQTIQAVMMLASPALAAALLAVLPLAGILMIDFVTAAIGITIMFLKVKVPSLKSAGGKKINVFEEIKIGVNYLRAHKSMIALIIAGFIGSVLSTPAANLAPLQITRKFHDGLWQLSAIEIGFASGMLLGGVIMSAWGGLKNRIKTVALGYSLLIIPLILLGSTSVFWLYFAMMVVIGFVVPISRTAMVSFFQAKTDNEHMGRVLSIVTMAISIASPTTMLILGPLSDTLSIDLIMIVFGILILPLALWLLLGKSFRV</sequence>
<dbReference type="InterPro" id="IPR036259">
    <property type="entry name" value="MFS_trans_sf"/>
</dbReference>
<dbReference type="AlphaFoldDB" id="A0A242KBF1"/>
<dbReference type="Gene3D" id="1.20.1250.20">
    <property type="entry name" value="MFS general substrate transporter like domains"/>
    <property type="match status" value="1"/>
</dbReference>
<keyword evidence="4 7" id="KW-0812">Transmembrane</keyword>
<evidence type="ECO:0000313" key="10">
    <source>
        <dbReference type="Proteomes" id="UP000195141"/>
    </source>
</evidence>
<dbReference type="GO" id="GO:0022857">
    <property type="term" value="F:transmembrane transporter activity"/>
    <property type="evidence" value="ECO:0007669"/>
    <property type="project" value="InterPro"/>
</dbReference>